<dbReference type="SMART" id="SM00454">
    <property type="entry name" value="SAM"/>
    <property type="match status" value="1"/>
</dbReference>
<evidence type="ECO:0000259" key="13">
    <source>
        <dbReference type="PROSITE" id="PS50105"/>
    </source>
</evidence>
<dbReference type="SMART" id="SM01304">
    <property type="entry name" value="Ras_bdg_2"/>
    <property type="match status" value="1"/>
</dbReference>
<dbReference type="FunFam" id="1.10.150.50:FF:000075">
    <property type="entry name" value="Serine/threonine-protein kinase STE11"/>
    <property type="match status" value="1"/>
</dbReference>
<evidence type="ECO:0000256" key="11">
    <source>
        <dbReference type="SAM" id="MobiDB-lite"/>
    </source>
</evidence>
<evidence type="ECO:0000313" key="14">
    <source>
        <dbReference type="EMBL" id="KAJ8992640.1"/>
    </source>
</evidence>
<name>A0AAN6IVL9_EXODE</name>
<feature type="compositionally biased region" description="Polar residues" evidence="11">
    <location>
        <begin position="225"/>
        <end position="242"/>
    </location>
</feature>
<keyword evidence="5 10" id="KW-0547">Nucleotide-binding</keyword>
<keyword evidence="7 10" id="KW-0067">ATP-binding</keyword>
<protein>
    <recommendedName>
        <fullName evidence="2">mitogen-activated protein kinase</fullName>
        <ecNumber evidence="2">2.7.11.24</ecNumber>
    </recommendedName>
</protein>
<evidence type="ECO:0000256" key="5">
    <source>
        <dbReference type="ARBA" id="ARBA00022741"/>
    </source>
</evidence>
<comment type="caution">
    <text evidence="14">The sequence shown here is derived from an EMBL/GenBank/DDBJ whole genome shotgun (WGS) entry which is preliminary data.</text>
</comment>
<keyword evidence="6" id="KW-0418">Kinase</keyword>
<dbReference type="FunFam" id="3.30.200.20:FF:000387">
    <property type="entry name" value="Serine/threonine-protein kinase STE11"/>
    <property type="match status" value="1"/>
</dbReference>
<sequence length="934" mass="102621">MLASKPPYAANIATPAQQVSNRNMSDPIQRTHVSSTALQDGLFTSPTDSEFSDVYDGLDSIRAWDEKRVGEWLHSIRCGQYESLFKANNFTGESLLECDQKILSEMGIKKIGDRVRINVAIKQLRNKSSLSRRRKNRDSLAILEGFAATPSSAADSPRTHASRSQAGSAKRFSRQLDPSALHNFGSVATELKVGSRPSSPHADTHNGGLRPHRYAGSPVDAGRGNASTGYFSQPGSASSTSGRRPETPQLASQPTKSSHLRQNSSIDGLTPGGLPTGSPVIKIIHNGGQTKVVNIKFCRNADEVTSTVLKKLLLPETHFRNYCFYVLNGLEPDPANCRRVSDNELMRICNETTRSERNRLILRKINDGPPDLEELRKAARIAAEESQVLHNNALSTNNMRNQIKLQKLTGESWHSIRAPISPVTTTDRNRNIIATADEQDRQEAQRLRVPSTQSSKLRSFFGARPPSEMIVQELTSYFPAHQREDIEKTMRLSVRRSQRMSRAASRLSVMSNISHASSLKDAPPVPSIPSIADTWLAQTGTGAKAPAGRPLSVVSTKFNLPNVSFRDSIASSTLHPLQEESASHEPNRKSYVSFDSGSDTAAANDIIRGSYFDESPAGDGPGLVSENINERLSVIVAEDGEEEDQELTSFLKGNSFDKNNWMKGDLIGEGSFGSVYLALHAVTGELMAVKQVELPNVAKGTEGDKKKTAMIAALRQEINLLQGLRHEHIVQYLGTSSDEEHLNIFLEYVPGGSIAGMLKQYNTFQEPLVRNFTRQILEGLSYLHARNIIHRDIKGANILVDNRGAVKISDFGVSKKINFNGMNAAPGTRTSLQGSVFWMAPEVVRQSGQSIKSDIWSVGCLVVEMFTGSRPFPSMTTLQTLFAVGSNNEKPSIPDVASEDAKKFLNKTFEVDHEKRPSADELLKEKFLLPMPLA</sequence>
<dbReference type="PROSITE" id="PS50105">
    <property type="entry name" value="SAM_DOMAIN"/>
    <property type="match status" value="1"/>
</dbReference>
<comment type="similarity">
    <text evidence="1">Belongs to the protein kinase superfamily. STE Ser/Thr protein kinase family. MAP kinase kinase kinase subfamily.</text>
</comment>
<feature type="compositionally biased region" description="Polar residues" evidence="11">
    <location>
        <begin position="249"/>
        <end position="267"/>
    </location>
</feature>
<feature type="region of interest" description="Disordered" evidence="11">
    <location>
        <begin position="149"/>
        <end position="172"/>
    </location>
</feature>
<dbReference type="PANTHER" id="PTHR48016">
    <property type="entry name" value="MAP KINASE KINASE KINASE SSK2-RELATED-RELATED"/>
    <property type="match status" value="1"/>
</dbReference>
<evidence type="ECO:0000256" key="10">
    <source>
        <dbReference type="PROSITE-ProRule" id="PRU10141"/>
    </source>
</evidence>
<dbReference type="Pfam" id="PF14847">
    <property type="entry name" value="Ras_bdg_2"/>
    <property type="match status" value="1"/>
</dbReference>
<feature type="region of interest" description="Disordered" evidence="11">
    <location>
        <begin position="191"/>
        <end position="273"/>
    </location>
</feature>
<dbReference type="InterPro" id="IPR029458">
    <property type="entry name" value="Ras-bd_By2"/>
</dbReference>
<dbReference type="PROSITE" id="PS50011">
    <property type="entry name" value="PROTEIN_KINASE_DOM"/>
    <property type="match status" value="1"/>
</dbReference>
<dbReference type="PANTHER" id="PTHR48016:SF56">
    <property type="entry name" value="MAPKK KINASE"/>
    <property type="match status" value="1"/>
</dbReference>
<dbReference type="InterPro" id="IPR008271">
    <property type="entry name" value="Ser/Thr_kinase_AS"/>
</dbReference>
<dbReference type="GO" id="GO:0004709">
    <property type="term" value="F:MAP kinase kinase kinase activity"/>
    <property type="evidence" value="ECO:0007669"/>
    <property type="project" value="UniProtKB-ARBA"/>
</dbReference>
<dbReference type="AlphaFoldDB" id="A0AAN6IVL9"/>
<evidence type="ECO:0000313" key="15">
    <source>
        <dbReference type="Proteomes" id="UP001161757"/>
    </source>
</evidence>
<evidence type="ECO:0000256" key="7">
    <source>
        <dbReference type="ARBA" id="ARBA00022840"/>
    </source>
</evidence>
<evidence type="ECO:0000256" key="4">
    <source>
        <dbReference type="ARBA" id="ARBA00022679"/>
    </source>
</evidence>
<dbReference type="Gene3D" id="1.10.510.10">
    <property type="entry name" value="Transferase(Phosphotransferase) domain 1"/>
    <property type="match status" value="1"/>
</dbReference>
<evidence type="ECO:0000259" key="12">
    <source>
        <dbReference type="PROSITE" id="PS50011"/>
    </source>
</evidence>
<dbReference type="SUPFAM" id="SSF47769">
    <property type="entry name" value="SAM/Pointed domain"/>
    <property type="match status" value="1"/>
</dbReference>
<evidence type="ECO:0000256" key="8">
    <source>
        <dbReference type="ARBA" id="ARBA00047919"/>
    </source>
</evidence>
<dbReference type="InterPro" id="IPR011009">
    <property type="entry name" value="Kinase-like_dom_sf"/>
</dbReference>
<reference evidence="14" key="1">
    <citation type="submission" date="2023-01" db="EMBL/GenBank/DDBJ databases">
        <title>Exophiala dermititidis isolated from Cystic Fibrosis Patient.</title>
        <authorList>
            <person name="Kurbessoian T."/>
            <person name="Crocker A."/>
            <person name="Murante D."/>
            <person name="Hogan D.A."/>
            <person name="Stajich J.E."/>
        </authorList>
    </citation>
    <scope>NUCLEOTIDE SEQUENCE</scope>
    <source>
        <strain evidence="14">Ex8</strain>
    </source>
</reference>
<dbReference type="Pfam" id="PF00069">
    <property type="entry name" value="Pkinase"/>
    <property type="match status" value="1"/>
</dbReference>
<dbReference type="FunFam" id="1.10.510.10:FF:000334">
    <property type="entry name" value="Serine/threonine-protein kinase STE11"/>
    <property type="match status" value="1"/>
</dbReference>
<feature type="region of interest" description="Disordered" evidence="11">
    <location>
        <begin position="439"/>
        <end position="459"/>
    </location>
</feature>
<gene>
    <name evidence="14" type="primary">STE11</name>
    <name evidence="14" type="ORF">HRR80_003739</name>
</gene>
<evidence type="ECO:0000256" key="6">
    <source>
        <dbReference type="ARBA" id="ARBA00022777"/>
    </source>
</evidence>
<dbReference type="InterPro" id="IPR050538">
    <property type="entry name" value="MAP_kinase_kinase_kinase"/>
</dbReference>
<accession>A0AAN6IVL9</accession>
<dbReference type="GO" id="GO:0004707">
    <property type="term" value="F:MAP kinase activity"/>
    <property type="evidence" value="ECO:0007669"/>
    <property type="project" value="UniProtKB-EC"/>
</dbReference>
<dbReference type="InterPro" id="IPR000719">
    <property type="entry name" value="Prot_kinase_dom"/>
</dbReference>
<evidence type="ECO:0000256" key="9">
    <source>
        <dbReference type="ARBA" id="ARBA00048130"/>
    </source>
</evidence>
<evidence type="ECO:0000256" key="1">
    <source>
        <dbReference type="ARBA" id="ARBA00006529"/>
    </source>
</evidence>
<evidence type="ECO:0000256" key="2">
    <source>
        <dbReference type="ARBA" id="ARBA00012411"/>
    </source>
</evidence>
<dbReference type="InterPro" id="IPR017441">
    <property type="entry name" value="Protein_kinase_ATP_BS"/>
</dbReference>
<organism evidence="14 15">
    <name type="scientific">Exophiala dermatitidis</name>
    <name type="common">Black yeast-like fungus</name>
    <name type="synonym">Wangiella dermatitidis</name>
    <dbReference type="NCBI Taxonomy" id="5970"/>
    <lineage>
        <taxon>Eukaryota</taxon>
        <taxon>Fungi</taxon>
        <taxon>Dikarya</taxon>
        <taxon>Ascomycota</taxon>
        <taxon>Pezizomycotina</taxon>
        <taxon>Eurotiomycetes</taxon>
        <taxon>Chaetothyriomycetidae</taxon>
        <taxon>Chaetothyriales</taxon>
        <taxon>Herpotrichiellaceae</taxon>
        <taxon>Exophiala</taxon>
    </lineage>
</organism>
<dbReference type="InterPro" id="IPR013761">
    <property type="entry name" value="SAM/pointed_sf"/>
</dbReference>
<dbReference type="FunFam" id="3.10.20.90:FF:000214">
    <property type="entry name" value="Serine/threonine-protein kinase STE11"/>
    <property type="match status" value="1"/>
</dbReference>
<feature type="binding site" evidence="10">
    <location>
        <position position="690"/>
    </location>
    <ligand>
        <name>ATP</name>
        <dbReference type="ChEBI" id="CHEBI:30616"/>
    </ligand>
</feature>
<dbReference type="EMBL" id="JAJGCB010000005">
    <property type="protein sequence ID" value="KAJ8992640.1"/>
    <property type="molecule type" value="Genomic_DNA"/>
</dbReference>
<dbReference type="GO" id="GO:0005524">
    <property type="term" value="F:ATP binding"/>
    <property type="evidence" value="ECO:0007669"/>
    <property type="project" value="UniProtKB-UniRule"/>
</dbReference>
<dbReference type="SUPFAM" id="SSF56112">
    <property type="entry name" value="Protein kinase-like (PK-like)"/>
    <property type="match status" value="1"/>
</dbReference>
<feature type="domain" description="SAM" evidence="13">
    <location>
        <begin position="64"/>
        <end position="127"/>
    </location>
</feature>
<proteinExistence type="inferred from homology"/>
<dbReference type="PROSITE" id="PS00107">
    <property type="entry name" value="PROTEIN_KINASE_ATP"/>
    <property type="match status" value="1"/>
</dbReference>
<dbReference type="EC" id="2.7.11.24" evidence="2"/>
<dbReference type="PROSITE" id="PS00108">
    <property type="entry name" value="PROTEIN_KINASE_ST"/>
    <property type="match status" value="1"/>
</dbReference>
<comment type="catalytic activity">
    <reaction evidence="9">
        <text>L-seryl-[protein] + ATP = O-phospho-L-seryl-[protein] + ADP + H(+)</text>
        <dbReference type="Rhea" id="RHEA:17989"/>
        <dbReference type="Rhea" id="RHEA-COMP:9863"/>
        <dbReference type="Rhea" id="RHEA-COMP:11604"/>
        <dbReference type="ChEBI" id="CHEBI:15378"/>
        <dbReference type="ChEBI" id="CHEBI:29999"/>
        <dbReference type="ChEBI" id="CHEBI:30616"/>
        <dbReference type="ChEBI" id="CHEBI:83421"/>
        <dbReference type="ChEBI" id="CHEBI:456216"/>
        <dbReference type="EC" id="2.7.11.24"/>
    </reaction>
    <physiologicalReaction direction="left-to-right" evidence="9">
        <dbReference type="Rhea" id="RHEA:17990"/>
    </physiologicalReaction>
</comment>
<feature type="region of interest" description="Disordered" evidence="11">
    <location>
        <begin position="1"/>
        <end position="23"/>
    </location>
</feature>
<comment type="catalytic activity">
    <reaction evidence="8">
        <text>L-threonyl-[protein] + ATP = O-phospho-L-threonyl-[protein] + ADP + H(+)</text>
        <dbReference type="Rhea" id="RHEA:46608"/>
        <dbReference type="Rhea" id="RHEA-COMP:11060"/>
        <dbReference type="Rhea" id="RHEA-COMP:11605"/>
        <dbReference type="ChEBI" id="CHEBI:15378"/>
        <dbReference type="ChEBI" id="CHEBI:30013"/>
        <dbReference type="ChEBI" id="CHEBI:30616"/>
        <dbReference type="ChEBI" id="CHEBI:61977"/>
        <dbReference type="ChEBI" id="CHEBI:456216"/>
        <dbReference type="EC" id="2.7.11.24"/>
    </reaction>
    <physiologicalReaction direction="left-to-right" evidence="8">
        <dbReference type="Rhea" id="RHEA:46609"/>
    </physiologicalReaction>
</comment>
<dbReference type="Gene3D" id="1.10.150.50">
    <property type="entry name" value="Transcription Factor, Ets-1"/>
    <property type="match status" value="1"/>
</dbReference>
<keyword evidence="4 14" id="KW-0808">Transferase</keyword>
<dbReference type="Proteomes" id="UP001161757">
    <property type="component" value="Unassembled WGS sequence"/>
</dbReference>
<dbReference type="SMART" id="SM00220">
    <property type="entry name" value="S_TKc"/>
    <property type="match status" value="1"/>
</dbReference>
<feature type="domain" description="Protein kinase" evidence="12">
    <location>
        <begin position="661"/>
        <end position="928"/>
    </location>
</feature>
<dbReference type="CDD" id="cd09534">
    <property type="entry name" value="SAM_Ste11_fungal"/>
    <property type="match status" value="1"/>
</dbReference>
<dbReference type="Pfam" id="PF00536">
    <property type="entry name" value="SAM_1"/>
    <property type="match status" value="1"/>
</dbReference>
<evidence type="ECO:0000256" key="3">
    <source>
        <dbReference type="ARBA" id="ARBA00022527"/>
    </source>
</evidence>
<feature type="compositionally biased region" description="Polar residues" evidence="11">
    <location>
        <begin position="14"/>
        <end position="23"/>
    </location>
</feature>
<dbReference type="Gene3D" id="3.10.20.90">
    <property type="entry name" value="Phosphatidylinositol 3-kinase Catalytic Subunit, Chain A, domain 1"/>
    <property type="match status" value="1"/>
</dbReference>
<keyword evidence="3" id="KW-0723">Serine/threonine-protein kinase</keyword>
<dbReference type="InterPro" id="IPR001245">
    <property type="entry name" value="Ser-Thr/Tyr_kinase_cat_dom"/>
</dbReference>
<dbReference type="PRINTS" id="PR00109">
    <property type="entry name" value="TYRKINASE"/>
</dbReference>
<dbReference type="InterPro" id="IPR001660">
    <property type="entry name" value="SAM"/>
</dbReference>